<keyword evidence="8" id="KW-1185">Reference proteome</keyword>
<dbReference type="GO" id="GO:0005840">
    <property type="term" value="C:ribosome"/>
    <property type="evidence" value="ECO:0007669"/>
    <property type="project" value="UniProtKB-KW"/>
</dbReference>
<evidence type="ECO:0000256" key="5">
    <source>
        <dbReference type="ARBA" id="ARBA00023128"/>
    </source>
</evidence>
<evidence type="ECO:0000256" key="2">
    <source>
        <dbReference type="ARBA" id="ARBA00010152"/>
    </source>
</evidence>
<evidence type="ECO:0000313" key="8">
    <source>
        <dbReference type="Proteomes" id="UP001369086"/>
    </source>
</evidence>
<reference evidence="7 8" key="1">
    <citation type="submission" date="2021-05" db="EMBL/GenBank/DDBJ databases">
        <authorList>
            <person name="Zahm M."/>
            <person name="Klopp C."/>
            <person name="Cabau C."/>
            <person name="Kuhl H."/>
            <person name="Suciu R."/>
            <person name="Ciorpac M."/>
            <person name="Holostenco D."/>
            <person name="Gessner J."/>
            <person name="Wuertz S."/>
            <person name="Hohne C."/>
            <person name="Stock M."/>
            <person name="Gislard M."/>
            <person name="Lluch J."/>
            <person name="Milhes M."/>
            <person name="Lampietro C."/>
            <person name="Lopez Roques C."/>
            <person name="Donnadieu C."/>
            <person name="Du K."/>
            <person name="Schartl M."/>
            <person name="Guiguen Y."/>
        </authorList>
    </citation>
    <scope>NUCLEOTIDE SEQUENCE [LARGE SCALE GENOMIC DNA]</scope>
    <source>
        <strain evidence="7">Hh-F2</strain>
        <tissue evidence="7">Blood</tissue>
    </source>
</reference>
<evidence type="ECO:0000256" key="4">
    <source>
        <dbReference type="ARBA" id="ARBA00022980"/>
    </source>
</evidence>
<keyword evidence="4 7" id="KW-0689">Ribosomal protein</keyword>
<dbReference type="EMBL" id="JAHFZB010000034">
    <property type="protein sequence ID" value="KAK6470986.1"/>
    <property type="molecule type" value="Genomic_DNA"/>
</dbReference>
<dbReference type="PANTHER" id="PTHR21338:SF0">
    <property type="entry name" value="LARGE RIBOSOMAL SUBUNIT PROTEIN ML41"/>
    <property type="match status" value="1"/>
</dbReference>
<sequence>MHTRPQARTFYRNRRKTGVLTSSGKFVRVREMVPELVVPRLDAGFKLKPYVSYRVPPGTEEPQTPHKLFTEVVAPRIEKEIKEGTFDPDNLEKYGLERSQEGKIFQLYPKNYVR</sequence>
<comment type="caution">
    <text evidence="7">The sequence shown here is derived from an EMBL/GenBank/DDBJ whole genome shotgun (WGS) entry which is preliminary data.</text>
</comment>
<protein>
    <submittedName>
        <fullName evidence="7">39S ribosomal protein L41</fullName>
    </submittedName>
</protein>
<dbReference type="Proteomes" id="UP001369086">
    <property type="component" value="Unassembled WGS sequence"/>
</dbReference>
<name>A0ABR0YEX9_HUSHU</name>
<evidence type="ECO:0000256" key="3">
    <source>
        <dbReference type="ARBA" id="ARBA00022946"/>
    </source>
</evidence>
<keyword evidence="5" id="KW-0496">Mitochondrion</keyword>
<evidence type="ECO:0000256" key="1">
    <source>
        <dbReference type="ARBA" id="ARBA00004173"/>
    </source>
</evidence>
<keyword evidence="6" id="KW-0687">Ribonucleoprotein</keyword>
<comment type="subcellular location">
    <subcellularLocation>
        <location evidence="1">Mitochondrion</location>
    </subcellularLocation>
</comment>
<gene>
    <name evidence="7" type="ORF">HHUSO_G30514</name>
</gene>
<keyword evidence="3" id="KW-0809">Transit peptide</keyword>
<dbReference type="Pfam" id="PF09809">
    <property type="entry name" value="MRP-L27"/>
    <property type="match status" value="1"/>
</dbReference>
<organism evidence="7 8">
    <name type="scientific">Huso huso</name>
    <name type="common">Beluga</name>
    <name type="synonym">Acipenser huso</name>
    <dbReference type="NCBI Taxonomy" id="61971"/>
    <lineage>
        <taxon>Eukaryota</taxon>
        <taxon>Metazoa</taxon>
        <taxon>Chordata</taxon>
        <taxon>Craniata</taxon>
        <taxon>Vertebrata</taxon>
        <taxon>Euteleostomi</taxon>
        <taxon>Actinopterygii</taxon>
        <taxon>Chondrostei</taxon>
        <taxon>Acipenseriformes</taxon>
        <taxon>Acipenseridae</taxon>
        <taxon>Huso</taxon>
    </lineage>
</organism>
<accession>A0ABR0YEX9</accession>
<evidence type="ECO:0000313" key="7">
    <source>
        <dbReference type="EMBL" id="KAK6470986.1"/>
    </source>
</evidence>
<dbReference type="PANTHER" id="PTHR21338">
    <property type="entry name" value="MITOCHONDRIAL RIBOSOMAL PROTEIN L41"/>
    <property type="match status" value="1"/>
</dbReference>
<proteinExistence type="inferred from homology"/>
<dbReference type="InterPro" id="IPR019189">
    <property type="entry name" value="Ribosomal_mL41"/>
</dbReference>
<comment type="similarity">
    <text evidence="2">Belongs to the mitochondrion-specific ribosomal protein mL41 family.</text>
</comment>
<evidence type="ECO:0000256" key="6">
    <source>
        <dbReference type="ARBA" id="ARBA00023274"/>
    </source>
</evidence>